<sequence length="64" mass="7158">MKEMYAAANEWILAGTLKALNEQKATVVKGGIAVFAMKTGCMRWITVARIWAFRFIWEVCATGC</sequence>
<evidence type="ECO:0000313" key="2">
    <source>
        <dbReference type="Proteomes" id="UP000680304"/>
    </source>
</evidence>
<organism evidence="1 2">
    <name type="scientific">Paenibacillus cisolokensis</name>
    <dbReference type="NCBI Taxonomy" id="1658519"/>
    <lineage>
        <taxon>Bacteria</taxon>
        <taxon>Bacillati</taxon>
        <taxon>Bacillota</taxon>
        <taxon>Bacilli</taxon>
        <taxon>Bacillales</taxon>
        <taxon>Paenibacillaceae</taxon>
        <taxon>Paenibacillus</taxon>
    </lineage>
</organism>
<dbReference type="EMBL" id="BOVJ01000010">
    <property type="protein sequence ID" value="GIQ61821.1"/>
    <property type="molecule type" value="Genomic_DNA"/>
</dbReference>
<proteinExistence type="predicted"/>
<accession>A0ABQ4N0W5</accession>
<reference evidence="1 2" key="1">
    <citation type="submission" date="2021-04" db="EMBL/GenBank/DDBJ databases">
        <title>Draft genome sequence of Paenibacillus cisolokensis, LC2-13A.</title>
        <authorList>
            <person name="Uke A."/>
            <person name="Chhe C."/>
            <person name="Baramee S."/>
            <person name="Kosugi A."/>
        </authorList>
    </citation>
    <scope>NUCLEOTIDE SEQUENCE [LARGE SCALE GENOMIC DNA]</scope>
    <source>
        <strain evidence="1 2">LC2-13A</strain>
    </source>
</reference>
<protein>
    <submittedName>
        <fullName evidence="1">Uncharacterized protein</fullName>
    </submittedName>
</protein>
<keyword evidence="2" id="KW-1185">Reference proteome</keyword>
<gene>
    <name evidence="1" type="ORF">PACILC2_03890</name>
</gene>
<dbReference type="Proteomes" id="UP000680304">
    <property type="component" value="Unassembled WGS sequence"/>
</dbReference>
<comment type="caution">
    <text evidence="1">The sequence shown here is derived from an EMBL/GenBank/DDBJ whole genome shotgun (WGS) entry which is preliminary data.</text>
</comment>
<evidence type="ECO:0000313" key="1">
    <source>
        <dbReference type="EMBL" id="GIQ61821.1"/>
    </source>
</evidence>
<name>A0ABQ4N0W5_9BACL</name>